<reference evidence="2 3" key="1">
    <citation type="submission" date="2018-08" db="EMBL/GenBank/DDBJ databases">
        <title>Altererythrobacter sp.Ery1 and Ery12, the genome sequencing of novel strains in genus Alterythrobacter.</title>
        <authorList>
            <person name="Cheng H."/>
            <person name="Wu Y.-H."/>
            <person name="Fang C."/>
            <person name="Xu X.-W."/>
        </authorList>
    </citation>
    <scope>NUCLEOTIDE SEQUENCE [LARGE SCALE GENOMIC DNA]</scope>
    <source>
        <strain evidence="2 3">Ery1</strain>
    </source>
</reference>
<feature type="compositionally biased region" description="Basic and acidic residues" evidence="1">
    <location>
        <begin position="115"/>
        <end position="138"/>
    </location>
</feature>
<keyword evidence="3" id="KW-1185">Reference proteome</keyword>
<dbReference type="OrthoDB" id="7478510at2"/>
<sequence>MPRKQKLKVFRTPTGFHDAYVAAPSQKAALEAWGSEHDLFARGIAEKVDDPELMREPLAKPGVIIRRLRGNMSEQIAALPKSKPARKRSPAPKPGDVPAQDPSARPKKRAVPPKPKPDRAALDEAERALAEAEKQQVKEHRALVRRLADLERELRELERGHSSELTKLQKNVEKLRSRYDRAMEEWRN</sequence>
<evidence type="ECO:0000256" key="1">
    <source>
        <dbReference type="SAM" id="MobiDB-lite"/>
    </source>
</evidence>
<feature type="region of interest" description="Disordered" evidence="1">
    <location>
        <begin position="74"/>
        <end position="138"/>
    </location>
</feature>
<accession>A0A418NIW8</accession>
<proteinExistence type="predicted"/>
<dbReference type="AlphaFoldDB" id="A0A418NIW8"/>
<dbReference type="Proteomes" id="UP000285092">
    <property type="component" value="Unassembled WGS sequence"/>
</dbReference>
<protein>
    <recommendedName>
        <fullName evidence="4">Cell envelope biogenesis protein TolA</fullName>
    </recommendedName>
</protein>
<dbReference type="EMBL" id="QXFK01000014">
    <property type="protein sequence ID" value="RIV79184.1"/>
    <property type="molecule type" value="Genomic_DNA"/>
</dbReference>
<comment type="caution">
    <text evidence="2">The sequence shown here is derived from an EMBL/GenBank/DDBJ whole genome shotgun (WGS) entry which is preliminary data.</text>
</comment>
<evidence type="ECO:0000313" key="3">
    <source>
        <dbReference type="Proteomes" id="UP000285092"/>
    </source>
</evidence>
<evidence type="ECO:0008006" key="4">
    <source>
        <dbReference type="Google" id="ProtNLM"/>
    </source>
</evidence>
<evidence type="ECO:0000313" key="2">
    <source>
        <dbReference type="EMBL" id="RIV79184.1"/>
    </source>
</evidence>
<name>A0A418NIW8_9SPHN</name>
<organism evidence="2 3">
    <name type="scientific">Pelagerythrobacter aerophilus</name>
    <dbReference type="NCBI Taxonomy" id="2306995"/>
    <lineage>
        <taxon>Bacteria</taxon>
        <taxon>Pseudomonadati</taxon>
        <taxon>Pseudomonadota</taxon>
        <taxon>Alphaproteobacteria</taxon>
        <taxon>Sphingomonadales</taxon>
        <taxon>Erythrobacteraceae</taxon>
        <taxon>Pelagerythrobacter</taxon>
    </lineage>
</organism>
<gene>
    <name evidence="2" type="ORF">D2V04_04000</name>
</gene>